<dbReference type="PANTHER" id="PTHR38045">
    <property type="entry name" value="CHROMOSOME 1, WHOLE GENOME SHOTGUN SEQUENCE"/>
    <property type="match status" value="1"/>
</dbReference>
<gene>
    <name evidence="3" type="ORF">N656DRAFT_763086</name>
</gene>
<dbReference type="PANTHER" id="PTHR38045:SF1">
    <property type="entry name" value="HEPARINASE II_III-LIKE PROTEIN"/>
    <property type="match status" value="1"/>
</dbReference>
<comment type="caution">
    <text evidence="3">The sequence shown here is derived from an EMBL/GenBank/DDBJ whole genome shotgun (WGS) entry which is preliminary data.</text>
</comment>
<evidence type="ECO:0000256" key="1">
    <source>
        <dbReference type="ARBA" id="ARBA00004196"/>
    </source>
</evidence>
<reference evidence="3" key="2">
    <citation type="submission" date="2023-05" db="EMBL/GenBank/DDBJ databases">
        <authorList>
            <consortium name="Lawrence Berkeley National Laboratory"/>
            <person name="Steindorff A."/>
            <person name="Hensen N."/>
            <person name="Bonometti L."/>
            <person name="Westerberg I."/>
            <person name="Brannstrom I.O."/>
            <person name="Guillou S."/>
            <person name="Cros-Aarteil S."/>
            <person name="Calhoun S."/>
            <person name="Haridas S."/>
            <person name="Kuo A."/>
            <person name="Mondo S."/>
            <person name="Pangilinan J."/>
            <person name="Riley R."/>
            <person name="Labutti K."/>
            <person name="Andreopoulos B."/>
            <person name="Lipzen A."/>
            <person name="Chen C."/>
            <person name="Yanf M."/>
            <person name="Daum C."/>
            <person name="Ng V."/>
            <person name="Clum A."/>
            <person name="Ohm R."/>
            <person name="Martin F."/>
            <person name="Silar P."/>
            <person name="Natvig D."/>
            <person name="Lalanne C."/>
            <person name="Gautier V."/>
            <person name="Ament-Velasquez S.L."/>
            <person name="Kruys A."/>
            <person name="Hutchinson M.I."/>
            <person name="Powell A.J."/>
            <person name="Barry K."/>
            <person name="Miller A.N."/>
            <person name="Grigoriev I.V."/>
            <person name="Debuchy R."/>
            <person name="Gladieux P."/>
            <person name="Thoren M.H."/>
            <person name="Johannesson H."/>
        </authorList>
    </citation>
    <scope>NUCLEOTIDE SEQUENCE</scope>
    <source>
        <strain evidence="3">CBS 508.74</strain>
    </source>
</reference>
<dbReference type="RefSeq" id="XP_064665196.1">
    <property type="nucleotide sequence ID" value="XM_064813288.1"/>
</dbReference>
<dbReference type="SUPFAM" id="SSF48230">
    <property type="entry name" value="Chondroitin AC/alginate lyase"/>
    <property type="match status" value="1"/>
</dbReference>
<reference evidence="3" key="1">
    <citation type="journal article" date="2023" name="Mol. Phylogenet. Evol.">
        <title>Genome-scale phylogeny and comparative genomics of the fungal order Sordariales.</title>
        <authorList>
            <person name="Hensen N."/>
            <person name="Bonometti L."/>
            <person name="Westerberg I."/>
            <person name="Brannstrom I.O."/>
            <person name="Guillou S."/>
            <person name="Cros-Aarteil S."/>
            <person name="Calhoun S."/>
            <person name="Haridas S."/>
            <person name="Kuo A."/>
            <person name="Mondo S."/>
            <person name="Pangilinan J."/>
            <person name="Riley R."/>
            <person name="LaButti K."/>
            <person name="Andreopoulos B."/>
            <person name="Lipzen A."/>
            <person name="Chen C."/>
            <person name="Yan M."/>
            <person name="Daum C."/>
            <person name="Ng V."/>
            <person name="Clum A."/>
            <person name="Steindorff A."/>
            <person name="Ohm R.A."/>
            <person name="Martin F."/>
            <person name="Silar P."/>
            <person name="Natvig D.O."/>
            <person name="Lalanne C."/>
            <person name="Gautier V."/>
            <person name="Ament-Velasquez S.L."/>
            <person name="Kruys A."/>
            <person name="Hutchinson M.I."/>
            <person name="Powell A.J."/>
            <person name="Barry K."/>
            <person name="Miller A.N."/>
            <person name="Grigoriev I.V."/>
            <person name="Debuchy R."/>
            <person name="Gladieux P."/>
            <person name="Hiltunen Thoren M."/>
            <person name="Johannesson H."/>
        </authorList>
    </citation>
    <scope>NUCLEOTIDE SEQUENCE</scope>
    <source>
        <strain evidence="3">CBS 508.74</strain>
    </source>
</reference>
<evidence type="ECO:0000259" key="2">
    <source>
        <dbReference type="Pfam" id="PF07940"/>
    </source>
</evidence>
<dbReference type="AlphaFoldDB" id="A0AAN6QHQ6"/>
<evidence type="ECO:0000313" key="4">
    <source>
        <dbReference type="Proteomes" id="UP001302812"/>
    </source>
</evidence>
<dbReference type="InterPro" id="IPR012480">
    <property type="entry name" value="Hepar_II_III_C"/>
</dbReference>
<dbReference type="InterPro" id="IPR008929">
    <property type="entry name" value="Chondroitin_lyas"/>
</dbReference>
<feature type="domain" description="Heparinase II/III-like C-terminal" evidence="2">
    <location>
        <begin position="395"/>
        <end position="565"/>
    </location>
</feature>
<dbReference type="Gene3D" id="2.70.98.70">
    <property type="match status" value="1"/>
</dbReference>
<dbReference type="EMBL" id="MU853371">
    <property type="protein sequence ID" value="KAK4107626.1"/>
    <property type="molecule type" value="Genomic_DNA"/>
</dbReference>
<dbReference type="GeneID" id="89937413"/>
<dbReference type="GO" id="GO:0016829">
    <property type="term" value="F:lyase activity"/>
    <property type="evidence" value="ECO:0007669"/>
    <property type="project" value="InterPro"/>
</dbReference>
<sequence>MNQHLHLNITTHHPRLFSSPLGASSSSNKWASLPHLIATDPYLYSWNQTIFALAAECLILPPPRYVVDGTSGVLDVAREVQRRIKLWAYAFRMSAEGGKGKMKWKRRIWEELVVAAGNGTGTGTGTGTGQGFDFGVQGDNWNSGHWLDVAEFLLAFSIAYDWLYDAWDSAEREAIRWSIVDLGLRKGLEAYQNDAWFLSVKGNWNCVTNGAMVIGSLAVYHEDPTNVSGQLLPQAIENAAKFCAQSVESDGTWVETPDYWYFGTQAHAQLASALLSATGSTHGMLTANPAFRETGMFHIYNYGMTDKFNYGDCGPVKLTATANALLFYGNEFNMPLYALYQRDRPDASDPLAMLWYNPHVTGSWYHDLPLDKVFADSQGAWVSMRSSWTDPLGIFAAMKAGRMVGHATHGNLDAGDFVLDAMGVRWAGELCQDDYSAPGYFSSEDQDSLRWTYYRCRTEGQNTIVYDGRNQRANATARTRFESSRADDQILESLDDGAFWIANLTEAYNGTHIWRGLRLLRGRKRLLLQDEILEAERGSQWRMHTNASIVYSNNGRLAHLALDGKTLDVLLASPSTASFYTAPAVRLVTDPRLPNDVQDMANEGISVLCIDIPAGNSTVAVVFCPRWEPASTCISTSIQVVPLQDWKLEIPIG</sequence>
<dbReference type="Gene3D" id="1.50.10.100">
    <property type="entry name" value="Chondroitin AC/alginate lyase"/>
    <property type="match status" value="1"/>
</dbReference>
<dbReference type="Proteomes" id="UP001302812">
    <property type="component" value="Unassembled WGS sequence"/>
</dbReference>
<proteinExistence type="predicted"/>
<keyword evidence="4" id="KW-1185">Reference proteome</keyword>
<comment type="subcellular location">
    <subcellularLocation>
        <location evidence="1">Cell envelope</location>
    </subcellularLocation>
</comment>
<evidence type="ECO:0000313" key="3">
    <source>
        <dbReference type="EMBL" id="KAK4107626.1"/>
    </source>
</evidence>
<protein>
    <recommendedName>
        <fullName evidence="2">Heparinase II/III-like C-terminal domain-containing protein</fullName>
    </recommendedName>
</protein>
<name>A0AAN6QHQ6_9PEZI</name>
<dbReference type="Pfam" id="PF07940">
    <property type="entry name" value="Hepar_II_III_C"/>
    <property type="match status" value="1"/>
</dbReference>
<accession>A0AAN6QHQ6</accession>
<organism evidence="3 4">
    <name type="scientific">Canariomyces notabilis</name>
    <dbReference type="NCBI Taxonomy" id="2074819"/>
    <lineage>
        <taxon>Eukaryota</taxon>
        <taxon>Fungi</taxon>
        <taxon>Dikarya</taxon>
        <taxon>Ascomycota</taxon>
        <taxon>Pezizomycotina</taxon>
        <taxon>Sordariomycetes</taxon>
        <taxon>Sordariomycetidae</taxon>
        <taxon>Sordariales</taxon>
        <taxon>Chaetomiaceae</taxon>
        <taxon>Canariomyces</taxon>
    </lineage>
</organism>